<dbReference type="PRINTS" id="PR00162">
    <property type="entry name" value="RIESKE"/>
</dbReference>
<dbReference type="Pfam" id="PF00355">
    <property type="entry name" value="Rieske"/>
    <property type="match status" value="1"/>
</dbReference>
<dbReference type="InterPro" id="IPR036922">
    <property type="entry name" value="Rieske_2Fe-2S_sf"/>
</dbReference>
<reference evidence="7" key="2">
    <citation type="submission" date="2020-09" db="EMBL/GenBank/DDBJ databases">
        <authorList>
            <person name="Sun Q."/>
            <person name="Kim S."/>
        </authorList>
    </citation>
    <scope>NUCLEOTIDE SEQUENCE</scope>
    <source>
        <strain evidence="7">KCTC 12719</strain>
    </source>
</reference>
<accession>A0A918S9T2</accession>
<dbReference type="InterPro" id="IPR017941">
    <property type="entry name" value="Rieske_2Fe-2S"/>
</dbReference>
<dbReference type="FunFam" id="2.102.10.10:FF:000014">
    <property type="entry name" value="Oxidoreductase, FAD dependent"/>
    <property type="match status" value="1"/>
</dbReference>
<gene>
    <name evidence="7" type="ORF">GCM10007103_06910</name>
</gene>
<evidence type="ECO:0000256" key="5">
    <source>
        <dbReference type="ARBA" id="ARBA00023157"/>
    </source>
</evidence>
<name>A0A918S9T2_9FLAO</name>
<dbReference type="Gene3D" id="3.30.9.10">
    <property type="entry name" value="D-Amino Acid Oxidase, subunit A, domain 2"/>
    <property type="match status" value="1"/>
</dbReference>
<dbReference type="InterPro" id="IPR038010">
    <property type="entry name" value="YhfW_C"/>
</dbReference>
<protein>
    <submittedName>
        <fullName evidence="7">(2Fe-2S) ferredoxin</fullName>
    </submittedName>
</protein>
<dbReference type="GO" id="GO:0005737">
    <property type="term" value="C:cytoplasm"/>
    <property type="evidence" value="ECO:0007669"/>
    <property type="project" value="TreeGrafter"/>
</dbReference>
<dbReference type="AlphaFoldDB" id="A0A918S9T2"/>
<dbReference type="PANTHER" id="PTHR13847:SF281">
    <property type="entry name" value="FAD DEPENDENT OXIDOREDUCTASE DOMAIN-CONTAINING PROTEIN"/>
    <property type="match status" value="1"/>
</dbReference>
<evidence type="ECO:0000256" key="4">
    <source>
        <dbReference type="ARBA" id="ARBA00023014"/>
    </source>
</evidence>
<dbReference type="GO" id="GO:0051537">
    <property type="term" value="F:2 iron, 2 sulfur cluster binding"/>
    <property type="evidence" value="ECO:0007669"/>
    <property type="project" value="UniProtKB-KW"/>
</dbReference>
<dbReference type="InterPro" id="IPR005805">
    <property type="entry name" value="Rieske_Fe-S_prot_C"/>
</dbReference>
<dbReference type="EMBL" id="BMXB01000001">
    <property type="protein sequence ID" value="GHA28028.1"/>
    <property type="molecule type" value="Genomic_DNA"/>
</dbReference>
<sequence>MFTQSLWNSFSGTTNFPQLTKDIQVDVAIVGGGITGISTAQLLAEAGFSVAVLEARKVGGGTTSHSTGNLYYNIDQVLSSLQSKYNNEIIRRVAGSRNSAVQLIEENVKKFQIDCDFKRVPSYLYSSNEENASKVDKEYETALEAGVKMEIASSEEIPFKMTRGVRVSGQAQFNSMRYVQGLANAIESESCKIYENTRVDEFEENDEGVTLSTTGGIVRAKYAVHATHTPKGVKVMFHTVLGPYREYGVAAKLSAGEYPEGIFWGYYGSGEKVSVRSYSRGEEKFIIAVGQPHKVGQAKDNSQHIEQLVTFLKDHFDIGEVTHRWGGQHYKPADKLPYIGPQSEGSRIYVATGFSTDGLTYGVLSGMIISDHIAGNENPYTEVYKASRFTPAKSAKEFLKENLNVATQFIKDLPFKGDEDELKFLKNGEGKIIEKDGHKVAASRSESGELNLHSAFCTHMYCVVHWNNAERTWDCPCHGSRFNQEGGVLEGPALEPLKKFNSSGEKS</sequence>
<dbReference type="InterPro" id="IPR006076">
    <property type="entry name" value="FAD-dep_OxRdtase"/>
</dbReference>
<dbReference type="Proteomes" id="UP000610456">
    <property type="component" value="Unassembled WGS sequence"/>
</dbReference>
<evidence type="ECO:0000256" key="2">
    <source>
        <dbReference type="ARBA" id="ARBA00022723"/>
    </source>
</evidence>
<dbReference type="CDD" id="cd03477">
    <property type="entry name" value="Rieske_YhfW_C"/>
    <property type="match status" value="1"/>
</dbReference>
<evidence type="ECO:0000256" key="3">
    <source>
        <dbReference type="ARBA" id="ARBA00023004"/>
    </source>
</evidence>
<feature type="domain" description="Rieske" evidence="6">
    <location>
        <begin position="417"/>
        <end position="507"/>
    </location>
</feature>
<dbReference type="Gene3D" id="3.50.50.60">
    <property type="entry name" value="FAD/NAD(P)-binding domain"/>
    <property type="match status" value="1"/>
</dbReference>
<comment type="caution">
    <text evidence="7">The sequence shown here is derived from an EMBL/GenBank/DDBJ whole genome shotgun (WGS) entry which is preliminary data.</text>
</comment>
<keyword evidence="2" id="KW-0479">Metal-binding</keyword>
<dbReference type="SUPFAM" id="SSF50022">
    <property type="entry name" value="ISP domain"/>
    <property type="match status" value="1"/>
</dbReference>
<dbReference type="InterPro" id="IPR036188">
    <property type="entry name" value="FAD/NAD-bd_sf"/>
</dbReference>
<evidence type="ECO:0000313" key="8">
    <source>
        <dbReference type="Proteomes" id="UP000610456"/>
    </source>
</evidence>
<keyword evidence="1" id="KW-0001">2Fe-2S</keyword>
<dbReference type="GO" id="GO:0016020">
    <property type="term" value="C:membrane"/>
    <property type="evidence" value="ECO:0007669"/>
    <property type="project" value="InterPro"/>
</dbReference>
<organism evidence="7 8">
    <name type="scientific">Salinimicrobium marinum</name>
    <dbReference type="NCBI Taxonomy" id="680283"/>
    <lineage>
        <taxon>Bacteria</taxon>
        <taxon>Pseudomonadati</taxon>
        <taxon>Bacteroidota</taxon>
        <taxon>Flavobacteriia</taxon>
        <taxon>Flavobacteriales</taxon>
        <taxon>Flavobacteriaceae</taxon>
        <taxon>Salinimicrobium</taxon>
    </lineage>
</organism>
<dbReference type="GO" id="GO:0046872">
    <property type="term" value="F:metal ion binding"/>
    <property type="evidence" value="ECO:0007669"/>
    <property type="project" value="UniProtKB-KW"/>
</dbReference>
<dbReference type="Pfam" id="PF01266">
    <property type="entry name" value="DAO"/>
    <property type="match status" value="1"/>
</dbReference>
<reference evidence="7" key="1">
    <citation type="journal article" date="2014" name="Int. J. Syst. Evol. Microbiol.">
        <title>Complete genome sequence of Corynebacterium casei LMG S-19264T (=DSM 44701T), isolated from a smear-ripened cheese.</title>
        <authorList>
            <consortium name="US DOE Joint Genome Institute (JGI-PGF)"/>
            <person name="Walter F."/>
            <person name="Albersmeier A."/>
            <person name="Kalinowski J."/>
            <person name="Ruckert C."/>
        </authorList>
    </citation>
    <scope>NUCLEOTIDE SEQUENCE</scope>
    <source>
        <strain evidence="7">KCTC 12719</strain>
    </source>
</reference>
<proteinExistence type="predicted"/>
<evidence type="ECO:0000313" key="7">
    <source>
        <dbReference type="EMBL" id="GHA28028.1"/>
    </source>
</evidence>
<dbReference type="PROSITE" id="PS51296">
    <property type="entry name" value="RIESKE"/>
    <property type="match status" value="1"/>
</dbReference>
<keyword evidence="4" id="KW-0411">Iron-sulfur</keyword>
<dbReference type="PANTHER" id="PTHR13847">
    <property type="entry name" value="SARCOSINE DEHYDROGENASE-RELATED"/>
    <property type="match status" value="1"/>
</dbReference>
<dbReference type="Gene3D" id="2.102.10.10">
    <property type="entry name" value="Rieske [2Fe-2S] iron-sulphur domain"/>
    <property type="match status" value="1"/>
</dbReference>
<evidence type="ECO:0000259" key="6">
    <source>
        <dbReference type="PROSITE" id="PS51296"/>
    </source>
</evidence>
<evidence type="ECO:0000256" key="1">
    <source>
        <dbReference type="ARBA" id="ARBA00022714"/>
    </source>
</evidence>
<keyword evidence="3" id="KW-0408">Iron</keyword>
<dbReference type="SUPFAM" id="SSF51905">
    <property type="entry name" value="FAD/NAD(P)-binding domain"/>
    <property type="match status" value="1"/>
</dbReference>
<keyword evidence="5" id="KW-1015">Disulfide bond</keyword>
<keyword evidence="8" id="KW-1185">Reference proteome</keyword>
<dbReference type="RefSeq" id="WP_189603294.1">
    <property type="nucleotide sequence ID" value="NZ_BMXB01000001.1"/>
</dbReference>